<dbReference type="RefSeq" id="WP_073443717.1">
    <property type="nucleotide sequence ID" value="NZ_LJSN01000003.1"/>
</dbReference>
<dbReference type="NCBIfam" id="TIGR04515">
    <property type="entry name" value="P450_rel_GT_act"/>
    <property type="match status" value="1"/>
</dbReference>
<proteinExistence type="inferred from homology"/>
<comment type="caution">
    <text evidence="2">The sequence shown here is derived from an EMBL/GenBank/DDBJ whole genome shotgun (WGS) entry which is preliminary data.</text>
</comment>
<sequence length="404" mass="42726">MKTLTDSELGGMMQLVRGTQWYVGMFGDPYALVLRAQTDDPHPLYEQARAQGPLHQNALGSWVCTGYELAAQILADPRFDTRMADGGTAAQHVLALDDAFLGLDRAAHERLRERTAPLLGAEAVERHRAVAERVAGDLLDGLGTEFDLGADFATPLAVGVLAELLAVPAADRPGFAEHCTALGNALDAEVCPQQLVPARALITALERLRGQFAGRPDGGLLGAVAATGGDLAAEDALATAMLLAATGVQTTSSLVCNAALALLADPARRDAVRAEPGLLPQVIDETLRSDPPVHLWALVAREDVEIAGQHIAADSQLVVLLAAANRDPEVFADPERFDPHRAEAAPLQGGAHHELVAPLAKLQAEVALRLLLDRLPGLRQDGPIVRRRRAPVSRAIARVPVTAA</sequence>
<comment type="similarity">
    <text evidence="1">Belongs to the cytochrome P450 family.</text>
</comment>
<dbReference type="GO" id="GO:0006707">
    <property type="term" value="P:cholesterol catabolic process"/>
    <property type="evidence" value="ECO:0007669"/>
    <property type="project" value="TreeGrafter"/>
</dbReference>
<keyword evidence="3" id="KW-1185">Reference proteome</keyword>
<dbReference type="InterPro" id="IPR001128">
    <property type="entry name" value="Cyt_P450"/>
</dbReference>
<dbReference type="InterPro" id="IPR036396">
    <property type="entry name" value="Cyt_P450_sf"/>
</dbReference>
<dbReference type="AlphaFoldDB" id="A0A2N8PDW8"/>
<organism evidence="2 3">
    <name type="scientific">Streptomyces noursei</name>
    <name type="common">Streptomyces albulus</name>
    <dbReference type="NCBI Taxonomy" id="1971"/>
    <lineage>
        <taxon>Bacteria</taxon>
        <taxon>Bacillati</taxon>
        <taxon>Actinomycetota</taxon>
        <taxon>Actinomycetes</taxon>
        <taxon>Kitasatosporales</taxon>
        <taxon>Streptomycetaceae</taxon>
        <taxon>Streptomyces</taxon>
    </lineage>
</organism>
<evidence type="ECO:0000313" key="2">
    <source>
        <dbReference type="EMBL" id="PNE39215.1"/>
    </source>
</evidence>
<evidence type="ECO:0000256" key="1">
    <source>
        <dbReference type="ARBA" id="ARBA00010617"/>
    </source>
</evidence>
<dbReference type="GO" id="GO:0008395">
    <property type="term" value="F:steroid hydroxylase activity"/>
    <property type="evidence" value="ECO:0007669"/>
    <property type="project" value="TreeGrafter"/>
</dbReference>
<reference evidence="3" key="1">
    <citation type="submission" date="2015-09" db="EMBL/GenBank/DDBJ databases">
        <authorList>
            <person name="Graham D.E."/>
            <person name="Mahan K.M."/>
            <person name="Klingeman D.M."/>
            <person name="Fida T."/>
            <person name="Giannone R.J."/>
            <person name="Hettich R.L."/>
            <person name="Parry R.J."/>
            <person name="Spain J.C."/>
        </authorList>
    </citation>
    <scope>NUCLEOTIDE SEQUENCE [LARGE SCALE GENOMIC DNA]</scope>
    <source>
        <strain evidence="3">JCM 4701</strain>
    </source>
</reference>
<protein>
    <recommendedName>
        <fullName evidence="4">Cytochrome</fullName>
    </recommendedName>
</protein>
<dbReference type="Pfam" id="PF00067">
    <property type="entry name" value="p450"/>
    <property type="match status" value="1"/>
</dbReference>
<evidence type="ECO:0000313" key="3">
    <source>
        <dbReference type="Proteomes" id="UP000236047"/>
    </source>
</evidence>
<dbReference type="GO" id="GO:0005506">
    <property type="term" value="F:iron ion binding"/>
    <property type="evidence" value="ECO:0007669"/>
    <property type="project" value="InterPro"/>
</dbReference>
<dbReference type="InterPro" id="IPR030958">
    <property type="entry name" value="P450-rel_GT_act"/>
</dbReference>
<dbReference type="InterPro" id="IPR002397">
    <property type="entry name" value="Cyt_P450_B"/>
</dbReference>
<dbReference type="PRINTS" id="PR00359">
    <property type="entry name" value="BP450"/>
</dbReference>
<accession>A0A2N8PDW8</accession>
<evidence type="ECO:0008006" key="4">
    <source>
        <dbReference type="Google" id="ProtNLM"/>
    </source>
</evidence>
<dbReference type="EMBL" id="LJSN01000003">
    <property type="protein sequence ID" value="PNE39215.1"/>
    <property type="molecule type" value="Genomic_DNA"/>
</dbReference>
<dbReference type="SUPFAM" id="SSF48264">
    <property type="entry name" value="Cytochrome P450"/>
    <property type="match status" value="1"/>
</dbReference>
<dbReference type="PANTHER" id="PTHR46696">
    <property type="entry name" value="P450, PUTATIVE (EUROFUNG)-RELATED"/>
    <property type="match status" value="1"/>
</dbReference>
<dbReference type="PANTHER" id="PTHR46696:SF4">
    <property type="entry name" value="BIOTIN BIOSYNTHESIS CYTOCHROME P450"/>
    <property type="match status" value="1"/>
</dbReference>
<gene>
    <name evidence="2" type="ORF">AOB60_35515</name>
</gene>
<name>A0A2N8PDW8_STRNR</name>
<dbReference type="GO" id="GO:0020037">
    <property type="term" value="F:heme binding"/>
    <property type="evidence" value="ECO:0007669"/>
    <property type="project" value="InterPro"/>
</dbReference>
<dbReference type="Gene3D" id="1.10.630.10">
    <property type="entry name" value="Cytochrome P450"/>
    <property type="match status" value="1"/>
</dbReference>
<dbReference type="Proteomes" id="UP000236047">
    <property type="component" value="Unassembled WGS sequence"/>
</dbReference>
<dbReference type="GO" id="GO:0036199">
    <property type="term" value="F:cholest-4-en-3-one 26-monooxygenase activity"/>
    <property type="evidence" value="ECO:0007669"/>
    <property type="project" value="TreeGrafter"/>
</dbReference>